<evidence type="ECO:0000259" key="1">
    <source>
        <dbReference type="PROSITE" id="PS50177"/>
    </source>
</evidence>
<reference evidence="2" key="1">
    <citation type="journal article" date="2014" name="Genome Announc.">
        <title>Draft genome sequence of Rhodosporidium toruloides CECT1137, an oleaginous yeast of biotechnological interest.</title>
        <authorList>
            <person name="Morin N."/>
            <person name="Calcas X."/>
            <person name="Devillers H."/>
            <person name="Durrens P."/>
            <person name="Sherman D.J."/>
            <person name="Nicaud J.-M."/>
            <person name="Neuveglise C."/>
        </authorList>
    </citation>
    <scope>NUCLEOTIDE SEQUENCE</scope>
    <source>
        <strain evidence="2">CECT1137</strain>
    </source>
</reference>
<dbReference type="EMBL" id="LK052938">
    <property type="protein sequence ID" value="CDR38124.1"/>
    <property type="molecule type" value="Genomic_DNA"/>
</dbReference>
<evidence type="ECO:0000313" key="2">
    <source>
        <dbReference type="EMBL" id="CDR38124.1"/>
    </source>
</evidence>
<dbReference type="PROSITE" id="PS50177">
    <property type="entry name" value="NTF2_DOMAIN"/>
    <property type="match status" value="1"/>
</dbReference>
<dbReference type="Pfam" id="PF10429">
    <property type="entry name" value="Mtr2"/>
    <property type="match status" value="1"/>
</dbReference>
<gene>
    <name evidence="2" type="ORF">RHTO0S_03e04060g</name>
</gene>
<dbReference type="OrthoDB" id="25408at2759"/>
<dbReference type="InterPro" id="IPR032710">
    <property type="entry name" value="NTF2-like_dom_sf"/>
</dbReference>
<dbReference type="GO" id="GO:0006913">
    <property type="term" value="P:nucleocytoplasmic transport"/>
    <property type="evidence" value="ECO:0007669"/>
    <property type="project" value="InterPro"/>
</dbReference>
<dbReference type="InterPro" id="IPR045875">
    <property type="entry name" value="NTF2"/>
</dbReference>
<organism evidence="2">
    <name type="scientific">Rhodotorula toruloides</name>
    <name type="common">Yeast</name>
    <name type="synonym">Rhodosporidium toruloides</name>
    <dbReference type="NCBI Taxonomy" id="5286"/>
    <lineage>
        <taxon>Eukaryota</taxon>
        <taxon>Fungi</taxon>
        <taxon>Dikarya</taxon>
        <taxon>Basidiomycota</taxon>
        <taxon>Pucciniomycotina</taxon>
        <taxon>Microbotryomycetes</taxon>
        <taxon>Sporidiobolales</taxon>
        <taxon>Sporidiobolaceae</taxon>
        <taxon>Rhodotorula</taxon>
    </lineage>
</organism>
<dbReference type="InterPro" id="IPR019488">
    <property type="entry name" value="Nucl_pore_RNA_shuttling_Mtr2"/>
</dbReference>
<dbReference type="AlphaFoldDB" id="A0A061ALV1"/>
<dbReference type="InterPro" id="IPR018222">
    <property type="entry name" value="Nuclear_transport_factor_2_euk"/>
</dbReference>
<protein>
    <submittedName>
        <fullName evidence="2">RHTO0S03e04060g1_1</fullName>
    </submittedName>
</protein>
<proteinExistence type="predicted"/>
<dbReference type="SUPFAM" id="SSF54427">
    <property type="entry name" value="NTF2-like"/>
    <property type="match status" value="1"/>
</dbReference>
<feature type="domain" description="NTF2" evidence="1">
    <location>
        <begin position="23"/>
        <end position="162"/>
    </location>
</feature>
<dbReference type="Gene3D" id="3.10.450.50">
    <property type="match status" value="1"/>
</dbReference>
<sequence>MNPLGAPVAAASIEAIVVNSARVAEQFVARYYAAQDLEPTERALQVQAFYAPTARVTWNGNPIAYADLPAFLQQMPKSAHETQAFDCHPISGSANGAAPPSLVVTVTGQVSHGPNPTPAAGSINPKNFDHLPRVFSQSFILVYTDPTRGEDGYSIVSDSFRFC</sequence>
<name>A0A061ALV1_RHOTO</name>
<dbReference type="PANTHER" id="PTHR12612">
    <property type="entry name" value="NUCLEAR TRANSPORT FACTOR 2"/>
    <property type="match status" value="1"/>
</dbReference>
<accession>A0A061ALV1</accession>